<dbReference type="Pfam" id="PF00027">
    <property type="entry name" value="cNMP_binding"/>
    <property type="match status" value="1"/>
</dbReference>
<name>A0AAU9E7B5_9FIRM</name>
<sequence>MIIITDNKKLTKYIYDNKIDEIFGKDIIPFAKLLFFNKNEHICRADEKLDYLYFLVEGRAKVYTLLRNGKILSYRFYDSLEVIGDIEFIHQDRANSNIEVIENTYCIGIPIEIIKMNYLNDSSFLKYMCESLANKLKSFSKASSINLLYPLENRVANYLLTNNNETGTYYNFTEMSELLGTSYRHLLRILDKLSKNNTIQKDGNIIQIIDLELLKEMSEDLF</sequence>
<proteinExistence type="predicted"/>
<dbReference type="InterPro" id="IPR000595">
    <property type="entry name" value="cNMP-bd_dom"/>
</dbReference>
<dbReference type="SUPFAM" id="SSF46785">
    <property type="entry name" value="Winged helix' DNA-binding domain"/>
    <property type="match status" value="1"/>
</dbReference>
<evidence type="ECO:0000259" key="4">
    <source>
        <dbReference type="PROSITE" id="PS51063"/>
    </source>
</evidence>
<dbReference type="InterPro" id="IPR014710">
    <property type="entry name" value="RmlC-like_jellyroll"/>
</dbReference>
<evidence type="ECO:0000313" key="5">
    <source>
        <dbReference type="EMBL" id="BEP28537.1"/>
    </source>
</evidence>
<dbReference type="SUPFAM" id="SSF51206">
    <property type="entry name" value="cAMP-binding domain-like"/>
    <property type="match status" value="1"/>
</dbReference>
<gene>
    <name evidence="5" type="primary">yeiL_1</name>
    <name evidence="5" type="ORF">HLPR_08680</name>
</gene>
<dbReference type="PROSITE" id="PS51063">
    <property type="entry name" value="HTH_CRP_2"/>
    <property type="match status" value="1"/>
</dbReference>
<keyword evidence="3" id="KW-0804">Transcription</keyword>
<dbReference type="InterPro" id="IPR050397">
    <property type="entry name" value="Env_Response_Regulators"/>
</dbReference>
<keyword evidence="6" id="KW-1185">Reference proteome</keyword>
<evidence type="ECO:0000256" key="1">
    <source>
        <dbReference type="ARBA" id="ARBA00023015"/>
    </source>
</evidence>
<dbReference type="InterPro" id="IPR036390">
    <property type="entry name" value="WH_DNA-bd_sf"/>
</dbReference>
<reference evidence="5 6" key="1">
    <citation type="submission" date="2023-08" db="EMBL/GenBank/DDBJ databases">
        <title>Helicovermis profunda gen. nov., sp. nov., a novel mesophilic, fermentative bacterium within the Bacillota from a deep-sea hydrothermal vent chimney.</title>
        <authorList>
            <person name="Miyazaki U."/>
            <person name="Mizutani D."/>
            <person name="Hashimoto Y."/>
            <person name="Tame A."/>
            <person name="Sawayama S."/>
            <person name="Miyazaki J."/>
            <person name="Takai K."/>
            <person name="Nakagawa S."/>
        </authorList>
    </citation>
    <scope>NUCLEOTIDE SEQUENCE [LARGE SCALE GENOMIC DNA]</scope>
    <source>
        <strain evidence="5 6">S502</strain>
    </source>
</reference>
<accession>A0AAU9E7B5</accession>
<dbReference type="KEGG" id="hprf:HLPR_08680"/>
<dbReference type="Gene3D" id="2.60.120.10">
    <property type="entry name" value="Jelly Rolls"/>
    <property type="match status" value="1"/>
</dbReference>
<evidence type="ECO:0000313" key="6">
    <source>
        <dbReference type="Proteomes" id="UP001321786"/>
    </source>
</evidence>
<keyword evidence="2" id="KW-0238">DNA-binding</keyword>
<dbReference type="EMBL" id="AP028654">
    <property type="protein sequence ID" value="BEP28537.1"/>
    <property type="molecule type" value="Genomic_DNA"/>
</dbReference>
<dbReference type="Proteomes" id="UP001321786">
    <property type="component" value="Chromosome"/>
</dbReference>
<dbReference type="PANTHER" id="PTHR24567">
    <property type="entry name" value="CRP FAMILY TRANSCRIPTIONAL REGULATORY PROTEIN"/>
    <property type="match status" value="1"/>
</dbReference>
<feature type="domain" description="HTH crp-type" evidence="4">
    <location>
        <begin position="149"/>
        <end position="212"/>
    </location>
</feature>
<evidence type="ECO:0000256" key="2">
    <source>
        <dbReference type="ARBA" id="ARBA00023125"/>
    </source>
</evidence>
<dbReference type="CDD" id="cd00038">
    <property type="entry name" value="CAP_ED"/>
    <property type="match status" value="1"/>
</dbReference>
<dbReference type="PANTHER" id="PTHR24567:SF26">
    <property type="entry name" value="REGULATORY PROTEIN YEIL"/>
    <property type="match status" value="1"/>
</dbReference>
<protein>
    <submittedName>
        <fullName evidence="5">Transcriptional regulator YeiL</fullName>
    </submittedName>
</protein>
<organism evidence="5 6">
    <name type="scientific">Helicovermis profundi</name>
    <dbReference type="NCBI Taxonomy" id="3065157"/>
    <lineage>
        <taxon>Bacteria</taxon>
        <taxon>Bacillati</taxon>
        <taxon>Bacillota</taxon>
        <taxon>Clostridia</taxon>
        <taxon>Helicovermis</taxon>
    </lineage>
</organism>
<dbReference type="GO" id="GO:0003700">
    <property type="term" value="F:DNA-binding transcription factor activity"/>
    <property type="evidence" value="ECO:0007669"/>
    <property type="project" value="TreeGrafter"/>
</dbReference>
<dbReference type="AlphaFoldDB" id="A0AAU9E7B5"/>
<dbReference type="GO" id="GO:0005829">
    <property type="term" value="C:cytosol"/>
    <property type="evidence" value="ECO:0007669"/>
    <property type="project" value="TreeGrafter"/>
</dbReference>
<dbReference type="Pfam" id="PF13545">
    <property type="entry name" value="HTH_Crp_2"/>
    <property type="match status" value="1"/>
</dbReference>
<keyword evidence="1" id="KW-0805">Transcription regulation</keyword>
<dbReference type="InterPro" id="IPR018490">
    <property type="entry name" value="cNMP-bd_dom_sf"/>
</dbReference>
<dbReference type="InterPro" id="IPR012318">
    <property type="entry name" value="HTH_CRP"/>
</dbReference>
<dbReference type="SMART" id="SM00100">
    <property type="entry name" value="cNMP"/>
    <property type="match status" value="1"/>
</dbReference>
<dbReference type="RefSeq" id="WP_338536850.1">
    <property type="nucleotide sequence ID" value="NZ_AP028654.1"/>
</dbReference>
<evidence type="ECO:0000256" key="3">
    <source>
        <dbReference type="ARBA" id="ARBA00023163"/>
    </source>
</evidence>
<dbReference type="GO" id="GO:0003677">
    <property type="term" value="F:DNA binding"/>
    <property type="evidence" value="ECO:0007669"/>
    <property type="project" value="UniProtKB-KW"/>
</dbReference>